<evidence type="ECO:0000259" key="1">
    <source>
        <dbReference type="Pfam" id="PF16011"/>
    </source>
</evidence>
<dbReference type="RefSeq" id="WP_255025975.1">
    <property type="nucleotide sequence ID" value="NZ_JANDHW010000003.1"/>
</dbReference>
<dbReference type="Gene3D" id="2.60.40.1190">
    <property type="match status" value="1"/>
</dbReference>
<dbReference type="Pfam" id="PF16011">
    <property type="entry name" value="CBM9_2"/>
    <property type="match status" value="1"/>
</dbReference>
<evidence type="ECO:0000313" key="3">
    <source>
        <dbReference type="Proteomes" id="UP001205603"/>
    </source>
</evidence>
<dbReference type="InterPro" id="IPR010502">
    <property type="entry name" value="Carb-bd_dom_fam9"/>
</dbReference>
<feature type="domain" description="Carbohydrate-binding" evidence="1">
    <location>
        <begin position="24"/>
        <end position="215"/>
    </location>
</feature>
<organism evidence="2 3">
    <name type="scientific">Coprobacter tertius</name>
    <dbReference type="NCBI Taxonomy" id="2944915"/>
    <lineage>
        <taxon>Bacteria</taxon>
        <taxon>Pseudomonadati</taxon>
        <taxon>Bacteroidota</taxon>
        <taxon>Bacteroidia</taxon>
        <taxon>Bacteroidales</taxon>
        <taxon>Barnesiellaceae</taxon>
        <taxon>Coprobacter</taxon>
    </lineage>
</organism>
<dbReference type="SUPFAM" id="SSF49344">
    <property type="entry name" value="CBD9-like"/>
    <property type="match status" value="1"/>
</dbReference>
<dbReference type="CDD" id="cd09620">
    <property type="entry name" value="CBM9_like_3"/>
    <property type="match status" value="1"/>
</dbReference>
<dbReference type="EMBL" id="JANDHW010000003">
    <property type="protein sequence ID" value="MCP9611257.1"/>
    <property type="molecule type" value="Genomic_DNA"/>
</dbReference>
<reference evidence="2 3" key="1">
    <citation type="submission" date="2022-07" db="EMBL/GenBank/DDBJ databases">
        <title>Fecal culturing of patients with breast cancer.</title>
        <authorList>
            <person name="Teng N.M.Y."/>
            <person name="Kiu R."/>
            <person name="Evans R."/>
            <person name="Baker D.J."/>
            <person name="Zenner C."/>
            <person name="Robinson S.D."/>
            <person name="Hall L.J."/>
        </authorList>
    </citation>
    <scope>NUCLEOTIDE SEQUENCE [LARGE SCALE GENOMIC DNA]</scope>
    <source>
        <strain evidence="2 3">LH1063</strain>
    </source>
</reference>
<comment type="caution">
    <text evidence="2">The sequence shown here is derived from an EMBL/GenBank/DDBJ whole genome shotgun (WGS) entry which is preliminary data.</text>
</comment>
<protein>
    <submittedName>
        <fullName evidence="2">Carbohydrate-binding family 9-like protein</fullName>
    </submittedName>
</protein>
<evidence type="ECO:0000313" key="2">
    <source>
        <dbReference type="EMBL" id="MCP9611257.1"/>
    </source>
</evidence>
<sequence length="218" mass="25022">MNKSIVVPYIANLDNVALEDLSDIMEEKAARQSIECVNWPGQFNYKPITVFNIARSDKYLYINFFVRGNCLLAVTTSDNGPVWEDSCVEFFMQVPGEQEYYNFEFNCIGTALAAKRKSREECEHFPLEKMALIKRYASVGNKPFQEMQGIFAWELLVAIPFELMGLDGKALPPKIKANFYKCADKTSLPHFLSWNPVKSQSPDFHRPEFFGELIFDAE</sequence>
<keyword evidence="3" id="KW-1185">Reference proteome</keyword>
<name>A0ABT1MF58_9BACT</name>
<dbReference type="Proteomes" id="UP001205603">
    <property type="component" value="Unassembled WGS sequence"/>
</dbReference>
<gene>
    <name evidence="2" type="ORF">NMU02_04030</name>
</gene>
<accession>A0ABT1MF58</accession>
<proteinExistence type="predicted"/>